<dbReference type="InterPro" id="IPR053077">
    <property type="entry name" value="MARVEL_domain_protein_3"/>
</dbReference>
<evidence type="ECO:0000313" key="2">
    <source>
        <dbReference type="EMBL" id="CAH0384386.1"/>
    </source>
</evidence>
<dbReference type="EMBL" id="OU963863">
    <property type="protein sequence ID" value="CAH0384386.1"/>
    <property type="molecule type" value="Genomic_DNA"/>
</dbReference>
<dbReference type="InterPro" id="IPR031720">
    <property type="entry name" value="DUF4728"/>
</dbReference>
<organism evidence="2 3">
    <name type="scientific">Bemisia tabaci</name>
    <name type="common">Sweetpotato whitefly</name>
    <name type="synonym">Aleurodes tabaci</name>
    <dbReference type="NCBI Taxonomy" id="7038"/>
    <lineage>
        <taxon>Eukaryota</taxon>
        <taxon>Metazoa</taxon>
        <taxon>Ecdysozoa</taxon>
        <taxon>Arthropoda</taxon>
        <taxon>Hexapoda</taxon>
        <taxon>Insecta</taxon>
        <taxon>Pterygota</taxon>
        <taxon>Neoptera</taxon>
        <taxon>Paraneoptera</taxon>
        <taxon>Hemiptera</taxon>
        <taxon>Sternorrhyncha</taxon>
        <taxon>Aleyrodoidea</taxon>
        <taxon>Aleyrodidae</taxon>
        <taxon>Aleyrodinae</taxon>
        <taxon>Bemisia</taxon>
    </lineage>
</organism>
<keyword evidence="1" id="KW-0812">Transmembrane</keyword>
<evidence type="ECO:0000313" key="3">
    <source>
        <dbReference type="Proteomes" id="UP001152759"/>
    </source>
</evidence>
<dbReference type="Pfam" id="PF15860">
    <property type="entry name" value="DUF4728"/>
    <property type="match status" value="1"/>
</dbReference>
<reference evidence="2" key="1">
    <citation type="submission" date="2021-12" db="EMBL/GenBank/DDBJ databases">
        <authorList>
            <person name="King R."/>
        </authorList>
    </citation>
    <scope>NUCLEOTIDE SEQUENCE</scope>
</reference>
<feature type="transmembrane region" description="Helical" evidence="1">
    <location>
        <begin position="62"/>
        <end position="83"/>
    </location>
</feature>
<accession>A0A9P0A4J5</accession>
<feature type="transmembrane region" description="Helical" evidence="1">
    <location>
        <begin position="124"/>
        <end position="149"/>
    </location>
</feature>
<protein>
    <submittedName>
        <fullName evidence="2">Uncharacterized protein</fullName>
    </submittedName>
</protein>
<proteinExistence type="predicted"/>
<keyword evidence="1" id="KW-0472">Membrane</keyword>
<dbReference type="PANTHER" id="PTHR34609">
    <property type="entry name" value="GEO08273P1-RELATED"/>
    <property type="match status" value="1"/>
</dbReference>
<dbReference type="KEGG" id="btab:109043614"/>
<sequence>MPTYSGPVLDNCCGCYSLKTGSIISGIAGMIMGALTLVYIWVTDAKMKTIVIDTLPPDVVKIIVTINLIMTIFISLMLILGVIKRVKFMMLPWVILAIMLAIGLGISVIYTAIVFIVHKEILSGFLFLLFGILSVGVYIYMWLVVYSYYQLLREEAGRGPYQKPHYRR</sequence>
<keyword evidence="1" id="KW-1133">Transmembrane helix</keyword>
<name>A0A9P0A4J5_BEMTA</name>
<gene>
    <name evidence="2" type="ORF">BEMITA_LOCUS3716</name>
</gene>
<feature type="transmembrane region" description="Helical" evidence="1">
    <location>
        <begin position="23"/>
        <end position="42"/>
    </location>
</feature>
<dbReference type="PANTHER" id="PTHR34609:SF17">
    <property type="entry name" value="GEO08273P1-RELATED"/>
    <property type="match status" value="1"/>
</dbReference>
<dbReference type="AlphaFoldDB" id="A0A9P0A4J5"/>
<evidence type="ECO:0000256" key="1">
    <source>
        <dbReference type="SAM" id="Phobius"/>
    </source>
</evidence>
<keyword evidence="3" id="KW-1185">Reference proteome</keyword>
<dbReference type="OrthoDB" id="8190053at2759"/>
<feature type="transmembrane region" description="Helical" evidence="1">
    <location>
        <begin position="90"/>
        <end position="118"/>
    </location>
</feature>
<dbReference type="Proteomes" id="UP001152759">
    <property type="component" value="Chromosome 2"/>
</dbReference>